<keyword evidence="2" id="KW-1185">Reference proteome</keyword>
<protein>
    <submittedName>
        <fullName evidence="1">Uncharacterized protein</fullName>
    </submittedName>
</protein>
<dbReference type="Proteomes" id="UP000075321">
    <property type="component" value="Unassembled WGS sequence"/>
</dbReference>
<proteinExistence type="predicted"/>
<reference evidence="1 2" key="1">
    <citation type="submission" date="2016-02" db="EMBL/GenBank/DDBJ databases">
        <title>Genome sequence of Halalkalicoccus paucihalophilus DSM 24557.</title>
        <authorList>
            <person name="Poehlein A."/>
            <person name="Daniel R."/>
        </authorList>
    </citation>
    <scope>NUCLEOTIDE SEQUENCE [LARGE SCALE GENOMIC DNA]</scope>
    <source>
        <strain evidence="1 2">DSM 24557</strain>
    </source>
</reference>
<dbReference type="PATRIC" id="fig|1008153.3.peg.4236"/>
<evidence type="ECO:0000313" key="2">
    <source>
        <dbReference type="Proteomes" id="UP000075321"/>
    </source>
</evidence>
<sequence length="87" mass="10340">MVMDREFDSQHVLKTVAECSLNYAVPKQMQTCERVQAKRLLTRDQDYYTTDRKLYLGNDEWHPTTMVYVLKESSEIRNTCVRTMPTM</sequence>
<accession>A0A151A8D7</accession>
<organism evidence="1 2">
    <name type="scientific">Halalkalicoccus paucihalophilus</name>
    <dbReference type="NCBI Taxonomy" id="1008153"/>
    <lineage>
        <taxon>Archaea</taxon>
        <taxon>Methanobacteriati</taxon>
        <taxon>Methanobacteriota</taxon>
        <taxon>Stenosarchaea group</taxon>
        <taxon>Halobacteria</taxon>
        <taxon>Halobacteriales</taxon>
        <taxon>Halococcaceae</taxon>
        <taxon>Halalkalicoccus</taxon>
    </lineage>
</organism>
<dbReference type="AlphaFoldDB" id="A0A151A8D7"/>
<evidence type="ECO:0000313" key="1">
    <source>
        <dbReference type="EMBL" id="KYH23879.1"/>
    </source>
</evidence>
<dbReference type="EMBL" id="LTAZ01000017">
    <property type="protein sequence ID" value="KYH23879.1"/>
    <property type="molecule type" value="Genomic_DNA"/>
</dbReference>
<gene>
    <name evidence="1" type="ORF">HAPAU_39580</name>
</gene>
<name>A0A151A8D7_9EURY</name>
<comment type="caution">
    <text evidence="1">The sequence shown here is derived from an EMBL/GenBank/DDBJ whole genome shotgun (WGS) entry which is preliminary data.</text>
</comment>